<dbReference type="EMBL" id="CP159253">
    <property type="protein sequence ID" value="XCG48661.1"/>
    <property type="molecule type" value="Genomic_DNA"/>
</dbReference>
<accession>A0AAU8CPC2</accession>
<dbReference type="InterPro" id="IPR005073">
    <property type="entry name" value="Peptidase_M74"/>
</dbReference>
<feature type="chain" id="PRO_5043627647" evidence="9">
    <location>
        <begin position="32"/>
        <end position="359"/>
    </location>
</feature>
<evidence type="ECO:0000256" key="5">
    <source>
        <dbReference type="ARBA" id="ARBA00022801"/>
    </source>
</evidence>
<reference evidence="10" key="1">
    <citation type="submission" date="2024-06" db="EMBL/GenBank/DDBJ databases">
        <title>Mesorhizobium karijinii sp. nov., a symbiont of the iconic Swainsona formosa from arid Australia.</title>
        <authorList>
            <person name="Hill Y.J."/>
            <person name="Watkin E.L.J."/>
            <person name="O'Hara G.W."/>
            <person name="Terpolilli J."/>
            <person name="Tye M.L."/>
            <person name="Kohlmeier M.G."/>
        </authorList>
    </citation>
    <scope>NUCLEOTIDE SEQUENCE</scope>
    <source>
        <strain evidence="10">WSM2240</strain>
    </source>
</reference>
<protein>
    <submittedName>
        <fullName evidence="10">Penicillin-insensitive murein endopeptidase</fullName>
        <ecNumber evidence="10">3.4.-.-</ecNumber>
    </submittedName>
</protein>
<dbReference type="GO" id="GO:0006508">
    <property type="term" value="P:proteolysis"/>
    <property type="evidence" value="ECO:0007669"/>
    <property type="project" value="UniProtKB-KW"/>
</dbReference>
<proteinExistence type="predicted"/>
<keyword evidence="5 10" id="KW-0378">Hydrolase</keyword>
<evidence type="ECO:0000256" key="8">
    <source>
        <dbReference type="SAM" id="MobiDB-lite"/>
    </source>
</evidence>
<evidence type="ECO:0000256" key="4">
    <source>
        <dbReference type="ARBA" id="ARBA00022764"/>
    </source>
</evidence>
<evidence type="ECO:0000256" key="9">
    <source>
        <dbReference type="SAM" id="SignalP"/>
    </source>
</evidence>
<dbReference type="Pfam" id="PF03411">
    <property type="entry name" value="Peptidase_M74"/>
    <property type="match status" value="1"/>
</dbReference>
<dbReference type="GO" id="GO:0030288">
    <property type="term" value="C:outer membrane-bounded periplasmic space"/>
    <property type="evidence" value="ECO:0007669"/>
    <property type="project" value="InterPro"/>
</dbReference>
<dbReference type="RefSeq" id="WP_353643808.1">
    <property type="nucleotide sequence ID" value="NZ_CP159253.1"/>
</dbReference>
<evidence type="ECO:0000256" key="1">
    <source>
        <dbReference type="ARBA" id="ARBA00022670"/>
    </source>
</evidence>
<name>A0AAU8CPC2_9HYPH</name>
<dbReference type="AlphaFoldDB" id="A0AAU8CPC2"/>
<sequence>MKSSFGWGKRLAIVAAAAFAAFSAAPQQVSAEQLAKILFGSQKLPAATAAKSYGFYSKGCFSGGLAIATDGPTWQAMRVSRNRRWGHPTMIRLVEKLSRDAVADGWPGLLLGDISQPRGGPMLTGHASHQIGLDADIWLTPMPDRRLSATERENMSAISVIREGGLTVDERIWTPAHARLLRRAASYGEVERILVHPGIKKKLCETVKGDRSWLRKVRPFWGHDYHFHIRIGCQPGSNGCKQQAATARGDGCDASLAWWFTEEPWRPNKNPDAPKARDLMTMNSLPKECRAVLEAPSPVSEAAVTIGGGGTAVAKAPAETAPAEVITKEMIVGAPPIAASAFAPTPDLGAPLPRPRPTD</sequence>
<keyword evidence="6" id="KW-0862">Zinc</keyword>
<evidence type="ECO:0000256" key="2">
    <source>
        <dbReference type="ARBA" id="ARBA00022723"/>
    </source>
</evidence>
<dbReference type="Gene3D" id="3.30.1380.10">
    <property type="match status" value="1"/>
</dbReference>
<feature type="region of interest" description="Disordered" evidence="8">
    <location>
        <begin position="339"/>
        <end position="359"/>
    </location>
</feature>
<keyword evidence="4" id="KW-0574">Periplasm</keyword>
<keyword evidence="7" id="KW-0482">Metalloprotease</keyword>
<evidence type="ECO:0000256" key="7">
    <source>
        <dbReference type="ARBA" id="ARBA00023049"/>
    </source>
</evidence>
<dbReference type="NCBIfam" id="NF006947">
    <property type="entry name" value="PRK09429.1"/>
    <property type="match status" value="1"/>
</dbReference>
<feature type="signal peptide" evidence="9">
    <location>
        <begin position="1"/>
        <end position="31"/>
    </location>
</feature>
<dbReference type="SUPFAM" id="SSF55166">
    <property type="entry name" value="Hedgehog/DD-peptidase"/>
    <property type="match status" value="1"/>
</dbReference>
<dbReference type="GO" id="GO:0008237">
    <property type="term" value="F:metallopeptidase activity"/>
    <property type="evidence" value="ECO:0007669"/>
    <property type="project" value="UniProtKB-KW"/>
</dbReference>
<dbReference type="GO" id="GO:0046872">
    <property type="term" value="F:metal ion binding"/>
    <property type="evidence" value="ECO:0007669"/>
    <property type="project" value="UniProtKB-KW"/>
</dbReference>
<evidence type="ECO:0000256" key="3">
    <source>
        <dbReference type="ARBA" id="ARBA00022729"/>
    </source>
</evidence>
<evidence type="ECO:0000313" key="10">
    <source>
        <dbReference type="EMBL" id="XCG48661.1"/>
    </source>
</evidence>
<dbReference type="GO" id="GO:0004252">
    <property type="term" value="F:serine-type endopeptidase activity"/>
    <property type="evidence" value="ECO:0007669"/>
    <property type="project" value="InterPro"/>
</dbReference>
<organism evidence="10">
    <name type="scientific">Mesorhizobium sp. WSM2240</name>
    <dbReference type="NCBI Taxonomy" id="3228851"/>
    <lineage>
        <taxon>Bacteria</taxon>
        <taxon>Pseudomonadati</taxon>
        <taxon>Pseudomonadota</taxon>
        <taxon>Alphaproteobacteria</taxon>
        <taxon>Hyphomicrobiales</taxon>
        <taxon>Phyllobacteriaceae</taxon>
        <taxon>Mesorhizobium</taxon>
    </lineage>
</organism>
<keyword evidence="3 9" id="KW-0732">Signal</keyword>
<dbReference type="InterPro" id="IPR009045">
    <property type="entry name" value="Zn_M74/Hedgehog-like"/>
</dbReference>
<keyword evidence="2" id="KW-0479">Metal-binding</keyword>
<evidence type="ECO:0000256" key="6">
    <source>
        <dbReference type="ARBA" id="ARBA00022833"/>
    </source>
</evidence>
<keyword evidence="1" id="KW-0645">Protease</keyword>
<gene>
    <name evidence="10" type="primary">mepA</name>
    <name evidence="10" type="ORF">ABVK50_26155</name>
</gene>
<dbReference type="EC" id="3.4.-.-" evidence="10"/>